<gene>
    <name evidence="2" type="ORF">ASJ35_00060</name>
    <name evidence="4" type="ORF">GMD52_03590</name>
    <name evidence="3" type="ORF">GMD59_01390</name>
    <name evidence="1" type="ORF">TQ39_01000</name>
</gene>
<keyword evidence="5" id="KW-1185">Reference proteome</keyword>
<keyword evidence="3" id="KW-0167">Capsid protein</keyword>
<protein>
    <submittedName>
        <fullName evidence="3">Spore coat protein</fullName>
    </submittedName>
</protein>
<evidence type="ECO:0000313" key="3">
    <source>
        <dbReference type="EMBL" id="MTS25936.1"/>
    </source>
</evidence>
<dbReference type="EMBL" id="WMZR01000003">
    <property type="protein sequence ID" value="MTS50621.1"/>
    <property type="molecule type" value="Genomic_DNA"/>
</dbReference>
<evidence type="ECO:0000313" key="5">
    <source>
        <dbReference type="Proteomes" id="UP000032483"/>
    </source>
</evidence>
<dbReference type="Proteomes" id="UP000053433">
    <property type="component" value="Unassembled WGS sequence"/>
</dbReference>
<keyword evidence="3" id="KW-0946">Virion</keyword>
<proteinExistence type="predicted"/>
<reference evidence="1" key="1">
    <citation type="submission" date="2015-02" db="EMBL/GenBank/DDBJ databases">
        <title>A novel member of the family Ruminococcaceae isolated from human feces.</title>
        <authorList>
            <person name="Shkoporov A.N."/>
            <person name="Chaplin A.V."/>
            <person name="Motuzova O.V."/>
            <person name="Kafarskaia L.I."/>
            <person name="Khokhlova E.V."/>
            <person name="Efimov B.A."/>
        </authorList>
    </citation>
    <scope>NUCLEOTIDE SEQUENCE [LARGE SCALE GENOMIC DNA]</scope>
    <source>
        <strain evidence="1">585-1</strain>
    </source>
</reference>
<dbReference type="EMBL" id="LMUA01000001">
    <property type="protein sequence ID" value="KUE77725.1"/>
    <property type="molecule type" value="Genomic_DNA"/>
</dbReference>
<evidence type="ECO:0000313" key="6">
    <source>
        <dbReference type="Proteomes" id="UP000053433"/>
    </source>
</evidence>
<comment type="caution">
    <text evidence="1">The sequence shown here is derived from an EMBL/GenBank/DDBJ whole genome shotgun (WGS) entry which is preliminary data.</text>
</comment>
<evidence type="ECO:0000313" key="1">
    <source>
        <dbReference type="EMBL" id="KJF41426.1"/>
    </source>
</evidence>
<sequence length="94" mass="11095">MRRGQIMNCFDDQAKMTDALNSQKFITGNYNHYAGECATKERKDKLMEILSEEHDMQFEVFSEMQKRGWYEPKPAPQQKVCEACEQFEQKEGSF</sequence>
<reference evidence="2 6" key="2">
    <citation type="submission" date="2015-10" db="EMBL/GenBank/DDBJ databases">
        <title>A novel member of the family Ruminococcaceae isolated from human faeces.</title>
        <authorList>
            <person name="Shkoporov A.N."/>
            <person name="Chaplin A.V."/>
            <person name="Motuzova O.V."/>
            <person name="Kafarskaia L.I."/>
            <person name="Efimov B.A."/>
        </authorList>
    </citation>
    <scope>NUCLEOTIDE SEQUENCE [LARGE SCALE GENOMIC DNA]</scope>
    <source>
        <strain evidence="2 6">668</strain>
    </source>
</reference>
<dbReference type="Proteomes" id="UP000032483">
    <property type="component" value="Unassembled WGS sequence"/>
</dbReference>
<organism evidence="1 5">
    <name type="scientific">Ruthenibacterium lactatiformans</name>
    <dbReference type="NCBI Taxonomy" id="1550024"/>
    <lineage>
        <taxon>Bacteria</taxon>
        <taxon>Bacillati</taxon>
        <taxon>Bacillota</taxon>
        <taxon>Clostridia</taxon>
        <taxon>Eubacteriales</taxon>
        <taxon>Oscillospiraceae</taxon>
        <taxon>Ruthenibacterium</taxon>
    </lineage>
</organism>
<dbReference type="EMBL" id="WMZU01000001">
    <property type="protein sequence ID" value="MTS25936.1"/>
    <property type="molecule type" value="Genomic_DNA"/>
</dbReference>
<evidence type="ECO:0000313" key="7">
    <source>
        <dbReference type="Proteomes" id="UP000449193"/>
    </source>
</evidence>
<dbReference type="Pfam" id="PF07875">
    <property type="entry name" value="Coat_F"/>
    <property type="match status" value="1"/>
</dbReference>
<accession>A0A0W7TV84</accession>
<dbReference type="EMBL" id="JXXK01000001">
    <property type="protein sequence ID" value="KJF41426.1"/>
    <property type="molecule type" value="Genomic_DNA"/>
</dbReference>
<evidence type="ECO:0000313" key="4">
    <source>
        <dbReference type="EMBL" id="MTS50621.1"/>
    </source>
</evidence>
<name>A0A0D8J4H0_9FIRM</name>
<dbReference type="Proteomes" id="UP000472755">
    <property type="component" value="Unassembled WGS sequence"/>
</dbReference>
<evidence type="ECO:0000313" key="8">
    <source>
        <dbReference type="Proteomes" id="UP000472755"/>
    </source>
</evidence>
<dbReference type="InterPro" id="IPR012851">
    <property type="entry name" value="Spore_coat_CotF-like"/>
</dbReference>
<reference evidence="7 8" key="3">
    <citation type="journal article" date="2019" name="Nat. Med.">
        <title>A library of human gut bacterial isolates paired with longitudinal multiomics data enables mechanistic microbiome research.</title>
        <authorList>
            <person name="Poyet M."/>
            <person name="Groussin M."/>
            <person name="Gibbons S.M."/>
            <person name="Avila-Pacheco J."/>
            <person name="Jiang X."/>
            <person name="Kearney S.M."/>
            <person name="Perrotta A.R."/>
            <person name="Berdy B."/>
            <person name="Zhao S."/>
            <person name="Lieberman T.D."/>
            <person name="Swanson P.K."/>
            <person name="Smith M."/>
            <person name="Roesemann S."/>
            <person name="Alexander J.E."/>
            <person name="Rich S.A."/>
            <person name="Livny J."/>
            <person name="Vlamakis H."/>
            <person name="Clish C."/>
            <person name="Bullock K."/>
            <person name="Deik A."/>
            <person name="Scott J."/>
            <person name="Pierce K.A."/>
            <person name="Xavier R.J."/>
            <person name="Alm E.J."/>
        </authorList>
    </citation>
    <scope>NUCLEOTIDE SEQUENCE [LARGE SCALE GENOMIC DNA]</scope>
    <source>
        <strain evidence="3 8">BIOML-A4</strain>
        <strain evidence="4 7">BIOML-A7</strain>
    </source>
</reference>
<evidence type="ECO:0000313" key="2">
    <source>
        <dbReference type="EMBL" id="KUE77725.1"/>
    </source>
</evidence>
<accession>A0A0D8J4H0</accession>
<dbReference type="Proteomes" id="UP000449193">
    <property type="component" value="Unassembled WGS sequence"/>
</dbReference>
<dbReference type="AlphaFoldDB" id="A0A0D8J4H0"/>